<keyword evidence="8" id="KW-1185">Reference proteome</keyword>
<dbReference type="Proteomes" id="UP000054662">
    <property type="component" value="Unassembled WGS sequence"/>
</dbReference>
<sequence length="725" mass="84179">MRHLILTAMLILLQCTLGLVHAGSWVLNNPYPDSEADENIYYSSFIEQPKTLDPAKSYSANEYLFIAQIYEPLLEYDYFARPYKLIPLTAAQMPQITFLDVHRNPLLPSEQSNAAYSVYTIQIKKGIYYQPHPAFAKTKKGEYRYHHLAADYLDEHDINQLSDFKYTGTRELVIDDYIYQIKRMAYPGVNSPIYGLMQQYIEGFKEFGQTVPYAPLSNNHFIDLRQYPLQGVKKIDDYTMELTLKGQYPQFLFWLAMPFFSPVPCEADLFYSQEDMDDRNLSFGWYPVGTGPFMLSKNNPNRQMVLEKNPNYREVYFPVDATEKDRRDGYTTNIGKRLPLITKAVYTLEKESIPRWNKFIQGYYDISGVSADSFDQAIHINRFGEAILSQEMIDKKLHLTQTLEPYIYYMGFNMLDSVVGGRSERARKLRRAISIAVNYDENIAIFFNGRGIPAQGPIPPGIFGYREGKEGINPYVYQWTNNTQKRRSLAEAKRLMRQAGYPGGIDPKTGKALILHYDVTTKGGPEDKSMLDWMRKQFASIGIHLDIRATLYNRFQEKMRMGNAQIFSWGWNADYPDPENFFFLLYGKNGKVRFGGENAANYANPEFDRLFNLMKNRSNDELRQKYIDKMIKLVQYDAPWIWGMHPEDFILSQSWVSNVKPNAIALGTLKYVSINTKERNHLREVWNQPIFWPLILILLLLAALTLPLIIAYHKKEKQPAKRANI</sequence>
<dbReference type="Gene3D" id="3.90.76.10">
    <property type="entry name" value="Dipeptide-binding Protein, Domain 1"/>
    <property type="match status" value="1"/>
</dbReference>
<organism evidence="7 8">
    <name type="scientific">Legionella worsleiensis</name>
    <dbReference type="NCBI Taxonomy" id="45076"/>
    <lineage>
        <taxon>Bacteria</taxon>
        <taxon>Pseudomonadati</taxon>
        <taxon>Pseudomonadota</taxon>
        <taxon>Gammaproteobacteria</taxon>
        <taxon>Legionellales</taxon>
        <taxon>Legionellaceae</taxon>
        <taxon>Legionella</taxon>
    </lineage>
</organism>
<accession>A0A0W1A9B0</accession>
<evidence type="ECO:0000313" key="7">
    <source>
        <dbReference type="EMBL" id="KTD77867.1"/>
    </source>
</evidence>
<dbReference type="AlphaFoldDB" id="A0A0W1A9B0"/>
<dbReference type="PIRSF" id="PIRSF002741">
    <property type="entry name" value="MppA"/>
    <property type="match status" value="1"/>
</dbReference>
<dbReference type="GO" id="GO:0043190">
    <property type="term" value="C:ATP-binding cassette (ABC) transporter complex"/>
    <property type="evidence" value="ECO:0007669"/>
    <property type="project" value="InterPro"/>
</dbReference>
<dbReference type="PANTHER" id="PTHR30290">
    <property type="entry name" value="PERIPLASMIC BINDING COMPONENT OF ABC TRANSPORTER"/>
    <property type="match status" value="1"/>
</dbReference>
<dbReference type="InterPro" id="IPR030678">
    <property type="entry name" value="Peptide/Ni-bd"/>
</dbReference>
<evidence type="ECO:0000256" key="1">
    <source>
        <dbReference type="ARBA" id="ARBA00004196"/>
    </source>
</evidence>
<name>A0A0W1A9B0_9GAMM</name>
<dbReference type="GO" id="GO:0030288">
    <property type="term" value="C:outer membrane-bounded periplasmic space"/>
    <property type="evidence" value="ECO:0007669"/>
    <property type="project" value="UniProtKB-ARBA"/>
</dbReference>
<evidence type="ECO:0000259" key="6">
    <source>
        <dbReference type="Pfam" id="PF00496"/>
    </source>
</evidence>
<feature type="domain" description="Solute-binding protein family 5" evidence="6">
    <location>
        <begin position="170"/>
        <end position="590"/>
    </location>
</feature>
<dbReference type="GO" id="GO:1904680">
    <property type="term" value="F:peptide transmembrane transporter activity"/>
    <property type="evidence" value="ECO:0007669"/>
    <property type="project" value="TreeGrafter"/>
</dbReference>
<dbReference type="STRING" id="45076.Lwor_1749"/>
<dbReference type="Pfam" id="PF00496">
    <property type="entry name" value="SBP_bac_5"/>
    <property type="match status" value="1"/>
</dbReference>
<dbReference type="CDD" id="cd08505">
    <property type="entry name" value="PBP2_NikA_DppA_OppA_like_18"/>
    <property type="match status" value="1"/>
</dbReference>
<keyword evidence="5" id="KW-0472">Membrane</keyword>
<evidence type="ECO:0000256" key="3">
    <source>
        <dbReference type="ARBA" id="ARBA00022448"/>
    </source>
</evidence>
<dbReference type="InterPro" id="IPR000914">
    <property type="entry name" value="SBP_5_dom"/>
</dbReference>
<protein>
    <submittedName>
        <fullName evidence="7">Extracellular solute-binding protein</fullName>
    </submittedName>
</protein>
<dbReference type="Gene3D" id="3.10.105.10">
    <property type="entry name" value="Dipeptide-binding Protein, Domain 3"/>
    <property type="match status" value="1"/>
</dbReference>
<keyword evidence="5" id="KW-0812">Transmembrane</keyword>
<comment type="subcellular location">
    <subcellularLocation>
        <location evidence="1">Cell envelope</location>
    </subcellularLocation>
</comment>
<dbReference type="InterPro" id="IPR039424">
    <property type="entry name" value="SBP_5"/>
</dbReference>
<dbReference type="PATRIC" id="fig|45076.6.peg.1898"/>
<comment type="similarity">
    <text evidence="2">Belongs to the bacterial solute-binding protein 5 family.</text>
</comment>
<evidence type="ECO:0000256" key="5">
    <source>
        <dbReference type="SAM" id="Phobius"/>
    </source>
</evidence>
<gene>
    <name evidence="7" type="ORF">Lwor_1749</name>
</gene>
<dbReference type="Gene3D" id="3.40.190.10">
    <property type="entry name" value="Periplasmic binding protein-like II"/>
    <property type="match status" value="1"/>
</dbReference>
<evidence type="ECO:0000256" key="2">
    <source>
        <dbReference type="ARBA" id="ARBA00005695"/>
    </source>
</evidence>
<keyword evidence="4" id="KW-0732">Signal</keyword>
<comment type="caution">
    <text evidence="7">The sequence shown here is derived from an EMBL/GenBank/DDBJ whole genome shotgun (WGS) entry which is preliminary data.</text>
</comment>
<dbReference type="EMBL" id="LNZC01000022">
    <property type="protein sequence ID" value="KTD77867.1"/>
    <property type="molecule type" value="Genomic_DNA"/>
</dbReference>
<evidence type="ECO:0000313" key="8">
    <source>
        <dbReference type="Proteomes" id="UP000054662"/>
    </source>
</evidence>
<proteinExistence type="inferred from homology"/>
<dbReference type="GO" id="GO:0015833">
    <property type="term" value="P:peptide transport"/>
    <property type="evidence" value="ECO:0007669"/>
    <property type="project" value="TreeGrafter"/>
</dbReference>
<reference evidence="7 8" key="1">
    <citation type="submission" date="2015-11" db="EMBL/GenBank/DDBJ databases">
        <title>Genomic analysis of 38 Legionella species identifies large and diverse effector repertoires.</title>
        <authorList>
            <person name="Burstein D."/>
            <person name="Amaro F."/>
            <person name="Zusman T."/>
            <person name="Lifshitz Z."/>
            <person name="Cohen O."/>
            <person name="Gilbert J.A."/>
            <person name="Pupko T."/>
            <person name="Shuman H.A."/>
            <person name="Segal G."/>
        </authorList>
    </citation>
    <scope>NUCLEOTIDE SEQUENCE [LARGE SCALE GENOMIC DNA]</scope>
    <source>
        <strain evidence="7 8">ATCC 49508</strain>
    </source>
</reference>
<dbReference type="SUPFAM" id="SSF53850">
    <property type="entry name" value="Periplasmic binding protein-like II"/>
    <property type="match status" value="1"/>
</dbReference>
<keyword evidence="3" id="KW-0813">Transport</keyword>
<keyword evidence="5" id="KW-1133">Transmembrane helix</keyword>
<feature type="transmembrane region" description="Helical" evidence="5">
    <location>
        <begin position="690"/>
        <end position="712"/>
    </location>
</feature>
<evidence type="ECO:0000256" key="4">
    <source>
        <dbReference type="ARBA" id="ARBA00022729"/>
    </source>
</evidence>
<dbReference type="PANTHER" id="PTHR30290:SF10">
    <property type="entry name" value="PERIPLASMIC OLIGOPEPTIDE-BINDING PROTEIN-RELATED"/>
    <property type="match status" value="1"/>
</dbReference>